<proteinExistence type="predicted"/>
<accession>A0ABN2LZ47</accession>
<evidence type="ECO:0000313" key="3">
    <source>
        <dbReference type="Proteomes" id="UP001500218"/>
    </source>
</evidence>
<dbReference type="EMBL" id="BAAALT010000059">
    <property type="protein sequence ID" value="GAA1801136.1"/>
    <property type="molecule type" value="Genomic_DNA"/>
</dbReference>
<protein>
    <submittedName>
        <fullName evidence="2">Uncharacterized protein</fullName>
    </submittedName>
</protein>
<feature type="transmembrane region" description="Helical" evidence="1">
    <location>
        <begin position="22"/>
        <end position="44"/>
    </location>
</feature>
<reference evidence="2 3" key="1">
    <citation type="journal article" date="2019" name="Int. J. Syst. Evol. Microbiol.">
        <title>The Global Catalogue of Microorganisms (GCM) 10K type strain sequencing project: providing services to taxonomists for standard genome sequencing and annotation.</title>
        <authorList>
            <consortium name="The Broad Institute Genomics Platform"/>
            <consortium name="The Broad Institute Genome Sequencing Center for Infectious Disease"/>
            <person name="Wu L."/>
            <person name="Ma J."/>
        </authorList>
    </citation>
    <scope>NUCLEOTIDE SEQUENCE [LARGE SCALE GENOMIC DNA]</scope>
    <source>
        <strain evidence="2 3">JCM 13250</strain>
    </source>
</reference>
<keyword evidence="3" id="KW-1185">Reference proteome</keyword>
<gene>
    <name evidence="2" type="ORF">GCM10009682_23530</name>
</gene>
<keyword evidence="1" id="KW-0812">Transmembrane</keyword>
<name>A0ABN2LZ47_9ACTN</name>
<organism evidence="2 3">
    <name type="scientific">Luedemannella flava</name>
    <dbReference type="NCBI Taxonomy" id="349316"/>
    <lineage>
        <taxon>Bacteria</taxon>
        <taxon>Bacillati</taxon>
        <taxon>Actinomycetota</taxon>
        <taxon>Actinomycetes</taxon>
        <taxon>Micromonosporales</taxon>
        <taxon>Micromonosporaceae</taxon>
        <taxon>Luedemannella</taxon>
    </lineage>
</organism>
<dbReference type="Proteomes" id="UP001500218">
    <property type="component" value="Unassembled WGS sequence"/>
</dbReference>
<sequence>MPLSATEWAASAHIDADPVNSAAIILAVAILALAITATTTVLVLSPPDSVRFFTSADYPIPHRVHALAFLRNDGLVSREPRRVGRWSSGGFRPAAG</sequence>
<comment type="caution">
    <text evidence="2">The sequence shown here is derived from an EMBL/GenBank/DDBJ whole genome shotgun (WGS) entry which is preliminary data.</text>
</comment>
<keyword evidence="1" id="KW-1133">Transmembrane helix</keyword>
<evidence type="ECO:0000256" key="1">
    <source>
        <dbReference type="SAM" id="Phobius"/>
    </source>
</evidence>
<evidence type="ECO:0000313" key="2">
    <source>
        <dbReference type="EMBL" id="GAA1801136.1"/>
    </source>
</evidence>
<keyword evidence="1" id="KW-0472">Membrane</keyword>